<keyword evidence="1" id="KW-1133">Transmembrane helix</keyword>
<evidence type="ECO:0000256" key="1">
    <source>
        <dbReference type="SAM" id="Phobius"/>
    </source>
</evidence>
<keyword evidence="1" id="KW-0812">Transmembrane</keyword>
<accession>A0ABW4GY05</accession>
<keyword evidence="1" id="KW-0472">Membrane</keyword>
<dbReference type="EMBL" id="JBHUCM010000072">
    <property type="protein sequence ID" value="MFD1547228.1"/>
    <property type="molecule type" value="Genomic_DNA"/>
</dbReference>
<dbReference type="Proteomes" id="UP001597097">
    <property type="component" value="Unassembled WGS sequence"/>
</dbReference>
<sequence length="322" mass="35457">MQEFQLIDDVMPDVPPADSAKMMRIRAQLVDRAPRRRLPGWSRMTLAAASVALVLIGGFVVVPGLGGGPDTATKVQDPAEALAAAADRLAAQPPGEGAWWRREMVQITRTPAKATPSYTVEYRNPEVMWISRDGVQRIKKKDFTAALVTPDDEQAWKEAGSPPFCESKNDCQIGRIYYGPVELSVFKPVTGLPTDAEALEAEMLKRYTDPQDDRETWLWTVACQLLEDAEITPGTRAALYRMLTKLPNVRVADGVTDLDGRTGLGLLFNSPHVLQQIIIDRESGDLLAIQRTPIRPDGSLIGELANSNVIKKLGWTDEAPKE</sequence>
<gene>
    <name evidence="2" type="ORF">ACFSJ0_60055</name>
</gene>
<protein>
    <submittedName>
        <fullName evidence="2">CU044_5270 family protein</fullName>
    </submittedName>
</protein>
<evidence type="ECO:0000313" key="2">
    <source>
        <dbReference type="EMBL" id="MFD1547228.1"/>
    </source>
</evidence>
<keyword evidence="3" id="KW-1185">Reference proteome</keyword>
<dbReference type="InterPro" id="IPR047789">
    <property type="entry name" value="CU044_5270-like"/>
</dbReference>
<organism evidence="2 3">
    <name type="scientific">Nonomuraea guangzhouensis</name>
    <dbReference type="NCBI Taxonomy" id="1291555"/>
    <lineage>
        <taxon>Bacteria</taxon>
        <taxon>Bacillati</taxon>
        <taxon>Actinomycetota</taxon>
        <taxon>Actinomycetes</taxon>
        <taxon>Streptosporangiales</taxon>
        <taxon>Streptosporangiaceae</taxon>
        <taxon>Nonomuraea</taxon>
    </lineage>
</organism>
<comment type="caution">
    <text evidence="2">The sequence shown here is derived from an EMBL/GenBank/DDBJ whole genome shotgun (WGS) entry which is preliminary data.</text>
</comment>
<dbReference type="NCBIfam" id="NF038083">
    <property type="entry name" value="CU044_5270_fam"/>
    <property type="match status" value="1"/>
</dbReference>
<evidence type="ECO:0000313" key="3">
    <source>
        <dbReference type="Proteomes" id="UP001597097"/>
    </source>
</evidence>
<name>A0ABW4GY05_9ACTN</name>
<dbReference type="RefSeq" id="WP_219532583.1">
    <property type="nucleotide sequence ID" value="NZ_JAHKRM010000014.1"/>
</dbReference>
<proteinExistence type="predicted"/>
<reference evidence="3" key="1">
    <citation type="journal article" date="2019" name="Int. J. Syst. Evol. Microbiol.">
        <title>The Global Catalogue of Microorganisms (GCM) 10K type strain sequencing project: providing services to taxonomists for standard genome sequencing and annotation.</title>
        <authorList>
            <consortium name="The Broad Institute Genomics Platform"/>
            <consortium name="The Broad Institute Genome Sequencing Center for Infectious Disease"/>
            <person name="Wu L."/>
            <person name="Ma J."/>
        </authorList>
    </citation>
    <scope>NUCLEOTIDE SEQUENCE [LARGE SCALE GENOMIC DNA]</scope>
    <source>
        <strain evidence="3">CGMCC 1.15399</strain>
    </source>
</reference>
<feature type="transmembrane region" description="Helical" evidence="1">
    <location>
        <begin position="45"/>
        <end position="66"/>
    </location>
</feature>